<name>A0A7C2JZF0_9PLAN</name>
<feature type="region of interest" description="Disordered" evidence="1">
    <location>
        <begin position="398"/>
        <end position="445"/>
    </location>
</feature>
<dbReference type="AlphaFoldDB" id="A0A7C2JZF0"/>
<gene>
    <name evidence="2" type="ORF">ENQ76_09385</name>
</gene>
<evidence type="ECO:0000256" key="1">
    <source>
        <dbReference type="SAM" id="MobiDB-lite"/>
    </source>
</evidence>
<organism evidence="2">
    <name type="scientific">Schlesneria paludicola</name>
    <dbReference type="NCBI Taxonomy" id="360056"/>
    <lineage>
        <taxon>Bacteria</taxon>
        <taxon>Pseudomonadati</taxon>
        <taxon>Planctomycetota</taxon>
        <taxon>Planctomycetia</taxon>
        <taxon>Planctomycetales</taxon>
        <taxon>Planctomycetaceae</taxon>
        <taxon>Schlesneria</taxon>
    </lineage>
</organism>
<protein>
    <submittedName>
        <fullName evidence="2">Uncharacterized protein</fullName>
    </submittedName>
</protein>
<accession>A0A7C2JZF0</accession>
<evidence type="ECO:0000313" key="2">
    <source>
        <dbReference type="EMBL" id="HEN15665.1"/>
    </source>
</evidence>
<reference evidence="2" key="1">
    <citation type="journal article" date="2020" name="mSystems">
        <title>Genome- and Community-Level Interaction Insights into Carbon Utilization and Element Cycling Functions of Hydrothermarchaeota in Hydrothermal Sediment.</title>
        <authorList>
            <person name="Zhou Z."/>
            <person name="Liu Y."/>
            <person name="Xu W."/>
            <person name="Pan J."/>
            <person name="Luo Z.H."/>
            <person name="Li M."/>
        </authorList>
    </citation>
    <scope>NUCLEOTIDE SEQUENCE [LARGE SCALE GENOMIC DNA]</scope>
    <source>
        <strain evidence="2">SpSt-339</strain>
    </source>
</reference>
<proteinExistence type="predicted"/>
<dbReference type="EMBL" id="DSOK01000264">
    <property type="protein sequence ID" value="HEN15665.1"/>
    <property type="molecule type" value="Genomic_DNA"/>
</dbReference>
<sequence>MSRPRPGHFLALCHVAIVVTGLAYGAWRLEELQASQRLPTPQREPRPIVARHHDPSLIARERLRRILARLQPRFAGRRPKINHIDHALRMWGAEATFDEPDCLSGAELRALLLDHRAFAEAWGPTTKPFLIPDTTGRGDLDFRTRGGPATASHVDHTLACLAEVGTPTDFPVQTPRGELPLQAAIEHALTGFSLNQEEYEWSTLVWLHYLPHVREWVSHEGQRITWDRLADRLMRQRLSQGVCFGQHRLMSLAALLQRDDDVRYLSPGMRARIVDHLRDATARLEATQHAEGYWDGGWPGVEWDGSPLQSTGPLGVRADRILSTGHVLEWWLYAPAEALPSETVLRRATDWLADELEQLTEDETRRYYPFLTHAGRALALWHGQEPHRALRAEVSANGANHREPGAPSTTADSADGGAPVSSTSEMDPEFDRGADILGKNRTNRR</sequence>
<comment type="caution">
    <text evidence="2">The sequence shown here is derived from an EMBL/GenBank/DDBJ whole genome shotgun (WGS) entry which is preliminary data.</text>
</comment>